<feature type="compositionally biased region" description="Low complexity" evidence="1">
    <location>
        <begin position="378"/>
        <end position="399"/>
    </location>
</feature>
<feature type="compositionally biased region" description="Polar residues" evidence="1">
    <location>
        <begin position="289"/>
        <end position="303"/>
    </location>
</feature>
<feature type="compositionally biased region" description="Pro residues" evidence="1">
    <location>
        <begin position="580"/>
        <end position="589"/>
    </location>
</feature>
<sequence length="589" mass="61846">MIYIYVLTAIVAAINGIGMRHAVPLTGINPASSFLSRTFSSLEVAASIHGLRSLQPIVSPLIFPSHSAGIENEFLTQHALHLKAYKDAKMALEKSSASLAHLSISHNGTEMNNWNQVDAELWDRETPQSQFDINHWVPWVIAVLAMQAFALMLILDIKCRHRMIERNLCGLWKGLHAISPEAPNSLQRYEGMVLKHLEEVTSLSRRIMQEIGILYRESDRALTSIDGKLGQASLDGSIQQRTTKISNTAEQLASYYGNLSEDISYGVDMLGLPRMAPETVDSDDAPISPGSTASKMDASSSALQLRFPLNSPVIPGNSSPGSSSGSTTPTPSNPKTPRHTPSPSPVPGSPSSVPDSPSLKPAPLPTVTVLLPSVPTVKPAVSKPASSPSKPAKPSSKPASLPPVPALKPSVSSYALPPSKPTEPLPKRITLPPVPSVPALKPSKPAPKPSQPAPKPSQPAPKPSQPAPKPSQPAPKPSQPAPKPSQPAPKPSQPAPKPSQPAPKPSQPAPKPSQPAPKPSQPASKSSGPKPASPPPKPASPASKPALKSSVPATQSSVPAAKLPVSVGINGQPPLNWHNGPPPTDSTLG</sequence>
<dbReference type="GO" id="GO:0006606">
    <property type="term" value="P:protein import into nucleus"/>
    <property type="evidence" value="ECO:0007669"/>
    <property type="project" value="TreeGrafter"/>
</dbReference>
<evidence type="ECO:0000313" key="3">
    <source>
        <dbReference type="Proteomes" id="UP001152646"/>
    </source>
</evidence>
<dbReference type="GO" id="GO:0008139">
    <property type="term" value="F:nuclear localization sequence binding"/>
    <property type="evidence" value="ECO:0007669"/>
    <property type="project" value="TreeGrafter"/>
</dbReference>
<dbReference type="GO" id="GO:0017056">
    <property type="term" value="F:structural constituent of nuclear pore"/>
    <property type="evidence" value="ECO:0007669"/>
    <property type="project" value="TreeGrafter"/>
</dbReference>
<feature type="region of interest" description="Disordered" evidence="1">
    <location>
        <begin position="378"/>
        <end position="589"/>
    </location>
</feature>
<dbReference type="PANTHER" id="PTHR23193">
    <property type="entry name" value="NUCLEAR PORE COMPLEX PROTEIN NUP"/>
    <property type="match status" value="1"/>
</dbReference>
<accession>A0A9W4J120</accession>
<organism evidence="2 3">
    <name type="scientific">Penicillium salamii</name>
    <dbReference type="NCBI Taxonomy" id="1612424"/>
    <lineage>
        <taxon>Eukaryota</taxon>
        <taxon>Fungi</taxon>
        <taxon>Dikarya</taxon>
        <taxon>Ascomycota</taxon>
        <taxon>Pezizomycotina</taxon>
        <taxon>Eurotiomycetes</taxon>
        <taxon>Eurotiomycetidae</taxon>
        <taxon>Eurotiales</taxon>
        <taxon>Aspergillaceae</taxon>
        <taxon>Penicillium</taxon>
    </lineage>
</organism>
<feature type="compositionally biased region" description="Pro residues" evidence="1">
    <location>
        <begin position="444"/>
        <end position="520"/>
    </location>
</feature>
<dbReference type="AlphaFoldDB" id="A0A9W4J120"/>
<dbReference type="Proteomes" id="UP001152646">
    <property type="component" value="Unassembled WGS sequence"/>
</dbReference>
<dbReference type="EMBL" id="CAJVPA010000177">
    <property type="protein sequence ID" value="CAG8367209.1"/>
    <property type="molecule type" value="Genomic_DNA"/>
</dbReference>
<gene>
    <name evidence="2" type="ORF">PSALAMII_LOCUS4520</name>
</gene>
<feature type="compositionally biased region" description="Low complexity" evidence="1">
    <location>
        <begin position="540"/>
        <end position="553"/>
    </location>
</feature>
<evidence type="ECO:0000313" key="2">
    <source>
        <dbReference type="EMBL" id="CAG8367209.1"/>
    </source>
</evidence>
<feature type="region of interest" description="Disordered" evidence="1">
    <location>
        <begin position="276"/>
        <end position="366"/>
    </location>
</feature>
<dbReference type="GO" id="GO:0005643">
    <property type="term" value="C:nuclear pore"/>
    <property type="evidence" value="ECO:0007669"/>
    <property type="project" value="TreeGrafter"/>
</dbReference>
<comment type="caution">
    <text evidence="2">The sequence shown here is derived from an EMBL/GenBank/DDBJ whole genome shotgun (WGS) entry which is preliminary data.</text>
</comment>
<proteinExistence type="predicted"/>
<dbReference type="InterPro" id="IPR026054">
    <property type="entry name" value="Nucleoporin"/>
</dbReference>
<evidence type="ECO:0000256" key="1">
    <source>
        <dbReference type="SAM" id="MobiDB-lite"/>
    </source>
</evidence>
<name>A0A9W4J120_9EURO</name>
<feature type="compositionally biased region" description="Low complexity" evidence="1">
    <location>
        <begin position="349"/>
        <end position="366"/>
    </location>
</feature>
<feature type="compositionally biased region" description="Low complexity" evidence="1">
    <location>
        <begin position="521"/>
        <end position="530"/>
    </location>
</feature>
<protein>
    <submittedName>
        <fullName evidence="2">Uncharacterized protein</fullName>
    </submittedName>
</protein>
<dbReference type="OrthoDB" id="6082470at2759"/>
<feature type="compositionally biased region" description="Low complexity" evidence="1">
    <location>
        <begin position="310"/>
        <end position="330"/>
    </location>
</feature>
<reference evidence="2" key="1">
    <citation type="submission" date="2021-07" db="EMBL/GenBank/DDBJ databases">
        <authorList>
            <person name="Branca A.L. A."/>
        </authorList>
    </citation>
    <scope>NUCLEOTIDE SEQUENCE</scope>
</reference>
<dbReference type="PANTHER" id="PTHR23193:SF46">
    <property type="entry name" value="NUCLEAR PORE COMPLEX PROTEIN NUP214"/>
    <property type="match status" value="1"/>
</dbReference>
<dbReference type="GO" id="GO:0006405">
    <property type="term" value="P:RNA export from nucleus"/>
    <property type="evidence" value="ECO:0007669"/>
    <property type="project" value="TreeGrafter"/>
</dbReference>